<evidence type="ECO:0000256" key="1">
    <source>
        <dbReference type="SAM" id="MobiDB-lite"/>
    </source>
</evidence>
<gene>
    <name evidence="2" type="ORF">LAMI_0C07932G</name>
</gene>
<dbReference type="Proteomes" id="UP000191024">
    <property type="component" value="Chromosome C"/>
</dbReference>
<keyword evidence="3" id="KW-1185">Reference proteome</keyword>
<dbReference type="AlphaFoldDB" id="A0A1G4J4C0"/>
<feature type="compositionally biased region" description="Low complexity" evidence="1">
    <location>
        <begin position="118"/>
        <end position="131"/>
    </location>
</feature>
<evidence type="ECO:0000313" key="2">
    <source>
        <dbReference type="EMBL" id="SCU84553.1"/>
    </source>
</evidence>
<feature type="compositionally biased region" description="Basic and acidic residues" evidence="1">
    <location>
        <begin position="1"/>
        <end position="11"/>
    </location>
</feature>
<dbReference type="GO" id="GO:1903778">
    <property type="term" value="P:protein localization to vacuolar membrane"/>
    <property type="evidence" value="ECO:0007669"/>
    <property type="project" value="TreeGrafter"/>
</dbReference>
<feature type="region of interest" description="Disordered" evidence="1">
    <location>
        <begin position="79"/>
        <end position="177"/>
    </location>
</feature>
<feature type="compositionally biased region" description="Polar residues" evidence="1">
    <location>
        <begin position="141"/>
        <end position="158"/>
    </location>
</feature>
<organism evidence="2 3">
    <name type="scientific">Lachancea mirantina</name>
    <dbReference type="NCBI Taxonomy" id="1230905"/>
    <lineage>
        <taxon>Eukaryota</taxon>
        <taxon>Fungi</taxon>
        <taxon>Dikarya</taxon>
        <taxon>Ascomycota</taxon>
        <taxon>Saccharomycotina</taxon>
        <taxon>Saccharomycetes</taxon>
        <taxon>Saccharomycetales</taxon>
        <taxon>Saccharomycetaceae</taxon>
        <taxon>Lachancea</taxon>
    </lineage>
</organism>
<dbReference type="GO" id="GO:0070772">
    <property type="term" value="C:PAS complex"/>
    <property type="evidence" value="ECO:0007669"/>
    <property type="project" value="TreeGrafter"/>
</dbReference>
<dbReference type="STRING" id="1230905.A0A1G4J4C0"/>
<accession>A0A1G4J4C0</accession>
<feature type="compositionally biased region" description="Basic and acidic residues" evidence="1">
    <location>
        <begin position="30"/>
        <end position="42"/>
    </location>
</feature>
<sequence>MSADDDRRMIVETETVQTPAPNLLPVQQEENSKKDEDAHSVSDEATANLIDHNPLSIHTPNAAVRSKKSSLLIDSFLGKEPASRPAKPLGAQGAKNKNATMSSDPGGSGVATAGVDESIASSAAHASAQAADEPSRGGDSQLGQEPQVALSTVTTNNDDLVPDSDHTHRRSRDPPAKKADFFAARLASAVGENEISDSEETFVYESTANSTNNGVAASSSADPRPYGIPPKMSAPLLNNGVVASKKLLNRAKGTRHTSIAAIPHTDHHAPPQDDTFSVTSASKPQTAAAGLPGAPTLGAGTAVGNPISPAVAGAVAPTTPSELKSERSRTTLHASPGKRLSLLSLAQNGASLPNRAAARKISTHSAAAAAAAAARRKKPLKRQLRTTASKIFDAHGASLRRYSGVPDDINLEDYIEQTGGELTPNRFAYRSDSDYDDDALSYIHNADNDEEDAHSMFYYQHPKPDLEARHAPPGYPEETVSDRGVDDYTQMALLPEGYFYHSATENTPLRHKNSLYSTGYSPHNFYTKKSTWVRLKNFFILHSWCRFYSPWGSFRVFCSLLTKNCTISNSHDSRQCSLAQTNLCLMSLLLLIIRGFSQWKYKTWRWTFLLKVRISILWEIHQQQAVVPSMKQFSLVMSRLWRHLYNSGADSFDTTTICRAPALSLCHQGQMRIAHRAKMNYISPPPQLKTVPSFGEN</sequence>
<reference evidence="3" key="1">
    <citation type="submission" date="2016-03" db="EMBL/GenBank/DDBJ databases">
        <authorList>
            <person name="Devillers H."/>
        </authorList>
    </citation>
    <scope>NUCLEOTIDE SEQUENCE [LARGE SCALE GENOMIC DNA]</scope>
</reference>
<dbReference type="PANTHER" id="PTHR28258:SF1">
    <property type="entry name" value="VACUOLAR SEGREGATION PROTEIN 7"/>
    <property type="match status" value="1"/>
</dbReference>
<dbReference type="PANTHER" id="PTHR28258">
    <property type="entry name" value="VACUOLAR SEGREGATION PROTEIN 7"/>
    <property type="match status" value="1"/>
</dbReference>
<dbReference type="GO" id="GO:0010513">
    <property type="term" value="P:positive regulation of phosphatidylinositol biosynthetic process"/>
    <property type="evidence" value="ECO:0007669"/>
    <property type="project" value="TreeGrafter"/>
</dbReference>
<name>A0A1G4J4C0_9SACH</name>
<dbReference type="OrthoDB" id="1204at2759"/>
<dbReference type="GO" id="GO:0000329">
    <property type="term" value="C:fungal-type vacuole membrane"/>
    <property type="evidence" value="ECO:0007669"/>
    <property type="project" value="TreeGrafter"/>
</dbReference>
<feature type="compositionally biased region" description="Polar residues" evidence="1">
    <location>
        <begin position="95"/>
        <end position="105"/>
    </location>
</feature>
<dbReference type="Pfam" id="PF12751">
    <property type="entry name" value="Vac7"/>
    <property type="match status" value="1"/>
</dbReference>
<proteinExistence type="predicted"/>
<dbReference type="EMBL" id="LT598466">
    <property type="protein sequence ID" value="SCU84553.1"/>
    <property type="molecule type" value="Genomic_DNA"/>
</dbReference>
<protein>
    <submittedName>
        <fullName evidence="2">LAMI_0C07932g1_1</fullName>
    </submittedName>
</protein>
<evidence type="ECO:0000313" key="3">
    <source>
        <dbReference type="Proteomes" id="UP000191024"/>
    </source>
</evidence>
<dbReference type="GO" id="GO:0000011">
    <property type="term" value="P:vacuole inheritance"/>
    <property type="evidence" value="ECO:0007669"/>
    <property type="project" value="TreeGrafter"/>
</dbReference>
<dbReference type="InterPro" id="IPR024260">
    <property type="entry name" value="Vac7"/>
</dbReference>
<feature type="region of interest" description="Disordered" evidence="1">
    <location>
        <begin position="1"/>
        <end position="64"/>
    </location>
</feature>